<evidence type="ECO:0000256" key="4">
    <source>
        <dbReference type="SAM" id="SignalP"/>
    </source>
</evidence>
<keyword evidence="3" id="KW-0328">Glycosyltransferase</keyword>
<dbReference type="Proteomes" id="UP000594263">
    <property type="component" value="Unplaced"/>
</dbReference>
<organism evidence="5 6">
    <name type="scientific">Kalanchoe fedtschenkoi</name>
    <name type="common">Lavender scallops</name>
    <name type="synonym">South American air plant</name>
    <dbReference type="NCBI Taxonomy" id="63787"/>
    <lineage>
        <taxon>Eukaryota</taxon>
        <taxon>Viridiplantae</taxon>
        <taxon>Streptophyta</taxon>
        <taxon>Embryophyta</taxon>
        <taxon>Tracheophyta</taxon>
        <taxon>Spermatophyta</taxon>
        <taxon>Magnoliopsida</taxon>
        <taxon>eudicotyledons</taxon>
        <taxon>Gunneridae</taxon>
        <taxon>Pentapetalae</taxon>
        <taxon>Saxifragales</taxon>
        <taxon>Crassulaceae</taxon>
        <taxon>Kalanchoe</taxon>
    </lineage>
</organism>
<dbReference type="OMA" id="IGTIKCP"/>
<dbReference type="Gramene" id="Kaladp0040s0652.1.v1.1">
    <property type="protein sequence ID" value="Kaladp0040s0652.1.v1.1.CDS.1"/>
    <property type="gene ID" value="Kaladp0040s0652.v1.1"/>
</dbReference>
<keyword evidence="6" id="KW-1185">Reference proteome</keyword>
<dbReference type="FunFam" id="3.40.50.2000:FF:000047">
    <property type="entry name" value="Glycosyltransferase"/>
    <property type="match status" value="1"/>
</dbReference>
<protein>
    <recommendedName>
        <fullName evidence="7">UDP-glycosyltransferases domain-containing protein</fullName>
    </recommendedName>
</protein>
<evidence type="ECO:0000256" key="3">
    <source>
        <dbReference type="RuleBase" id="RU003718"/>
    </source>
</evidence>
<keyword evidence="2 3" id="KW-0808">Transferase</keyword>
<evidence type="ECO:0000313" key="6">
    <source>
        <dbReference type="Proteomes" id="UP000594263"/>
    </source>
</evidence>
<evidence type="ECO:0000256" key="1">
    <source>
        <dbReference type="ARBA" id="ARBA00009995"/>
    </source>
</evidence>
<reference evidence="5" key="1">
    <citation type="submission" date="2021-01" db="UniProtKB">
        <authorList>
            <consortium name="EnsemblPlants"/>
        </authorList>
    </citation>
    <scope>IDENTIFICATION</scope>
</reference>
<comment type="similarity">
    <text evidence="1 3">Belongs to the UDP-glycosyltransferase family.</text>
</comment>
<dbReference type="PANTHER" id="PTHR48047">
    <property type="entry name" value="GLYCOSYLTRANSFERASE"/>
    <property type="match status" value="1"/>
</dbReference>
<proteinExistence type="inferred from homology"/>
<dbReference type="Gene3D" id="3.40.50.2000">
    <property type="entry name" value="Glycogen Phosphorylase B"/>
    <property type="match status" value="2"/>
</dbReference>
<evidence type="ECO:0000256" key="2">
    <source>
        <dbReference type="ARBA" id="ARBA00022679"/>
    </source>
</evidence>
<dbReference type="SUPFAM" id="SSF53756">
    <property type="entry name" value="UDP-Glycosyltransferase/glycogen phosphorylase"/>
    <property type="match status" value="1"/>
</dbReference>
<dbReference type="AlphaFoldDB" id="A0A7N0TP14"/>
<accession>A0A7N0TP14</accession>
<dbReference type="PROSITE" id="PS00375">
    <property type="entry name" value="UDPGT"/>
    <property type="match status" value="1"/>
</dbReference>
<dbReference type="InterPro" id="IPR035595">
    <property type="entry name" value="UDP_glycos_trans_CS"/>
</dbReference>
<feature type="signal peptide" evidence="4">
    <location>
        <begin position="1"/>
        <end position="19"/>
    </location>
</feature>
<evidence type="ECO:0008006" key="7">
    <source>
        <dbReference type="Google" id="ProtNLM"/>
    </source>
</evidence>
<dbReference type="Pfam" id="PF00201">
    <property type="entry name" value="UDPGT"/>
    <property type="match status" value="1"/>
</dbReference>
<keyword evidence="4" id="KW-0732">Signal</keyword>
<dbReference type="GO" id="GO:0035251">
    <property type="term" value="F:UDP-glucosyltransferase activity"/>
    <property type="evidence" value="ECO:0007669"/>
    <property type="project" value="TreeGrafter"/>
</dbReference>
<dbReference type="CDD" id="cd03784">
    <property type="entry name" value="GT1_Gtf-like"/>
    <property type="match status" value="1"/>
</dbReference>
<sequence>MRSSTLFCFTFLCSHQILTSKILDTVSDEFEYFDVPGMPHKVSFTESQVKGMAAPKNKGWMEFNDKLIENEDAAYGVIFKTFEDLEHIYIREYEKVRHKRIWSFGPVSMFNREPADKVIRGKTSSVDVDQCLKWLDSWEPNTVVYACLGTISNLTAAQMLELGLGLEASGRPFIWSIGSSGDGHNESKELLHELMVQDGFEERVGAAGRGLVIWGWAPQVLILSHRAVGGFLTHCGWNSSMEGISAGLPMVTWPLIADQFYNEKLVVDVWKIGVRVGAKRTMEFGKEEEIGVQVGKDEVRRDVEELMDEGDEEGEARRKRAKELANKAKEAVEEGGGSSYVNIGKFIEYIRNLATMQKSVN</sequence>
<dbReference type="EnsemblPlants" id="Kaladp0040s0652.1.v1.1">
    <property type="protein sequence ID" value="Kaladp0040s0652.1.v1.1.CDS.1"/>
    <property type="gene ID" value="Kaladp0040s0652.v1.1"/>
</dbReference>
<feature type="chain" id="PRO_5029564427" description="UDP-glycosyltransferases domain-containing protein" evidence="4">
    <location>
        <begin position="20"/>
        <end position="361"/>
    </location>
</feature>
<evidence type="ECO:0000313" key="5">
    <source>
        <dbReference type="EnsemblPlants" id="Kaladp0040s0652.1.v1.1.CDS.1"/>
    </source>
</evidence>
<dbReference type="PANTHER" id="PTHR48047:SF229">
    <property type="entry name" value="UDP-GLYCOSYLTRANSFERASE 73C3-RELATED"/>
    <property type="match status" value="1"/>
</dbReference>
<dbReference type="InterPro" id="IPR002213">
    <property type="entry name" value="UDP_glucos_trans"/>
</dbReference>
<name>A0A7N0TP14_KALFE</name>